<accession>A0A7X2MX84</accession>
<name>A0A7X2MX84_9CLOT</name>
<sequence length="60" mass="7339">MDKWEYKVKTIKLEEINEKEIEDLFNVMGEDNYELISSNVVEYDGSHTMINIFKRRYNYL</sequence>
<dbReference type="EMBL" id="VULX01000004">
    <property type="protein sequence ID" value="MSR90715.1"/>
    <property type="molecule type" value="Genomic_DNA"/>
</dbReference>
<dbReference type="RefSeq" id="WP_154530600.1">
    <property type="nucleotide sequence ID" value="NZ_JAQXTV010000019.1"/>
</dbReference>
<evidence type="ECO:0000313" key="1">
    <source>
        <dbReference type="EMBL" id="MSR90715.1"/>
    </source>
</evidence>
<evidence type="ECO:0000313" key="2">
    <source>
        <dbReference type="Proteomes" id="UP000460287"/>
    </source>
</evidence>
<organism evidence="1 2">
    <name type="scientific">Inconstantimicrobium porci</name>
    <dbReference type="NCBI Taxonomy" id="2652291"/>
    <lineage>
        <taxon>Bacteria</taxon>
        <taxon>Bacillati</taxon>
        <taxon>Bacillota</taxon>
        <taxon>Clostridia</taxon>
        <taxon>Eubacteriales</taxon>
        <taxon>Clostridiaceae</taxon>
        <taxon>Inconstantimicrobium</taxon>
    </lineage>
</organism>
<proteinExistence type="predicted"/>
<reference evidence="1 2" key="1">
    <citation type="submission" date="2019-08" db="EMBL/GenBank/DDBJ databases">
        <title>In-depth cultivation of the pig gut microbiome towards novel bacterial diversity and tailored functional studies.</title>
        <authorList>
            <person name="Wylensek D."/>
            <person name="Hitch T.C.A."/>
            <person name="Clavel T."/>
        </authorList>
    </citation>
    <scope>NUCLEOTIDE SEQUENCE [LARGE SCALE GENOMIC DNA]</scope>
    <source>
        <strain evidence="1 2">WCA-383-APC-5B</strain>
    </source>
</reference>
<dbReference type="AlphaFoldDB" id="A0A7X2MX84"/>
<keyword evidence="2" id="KW-1185">Reference proteome</keyword>
<evidence type="ECO:0008006" key="3">
    <source>
        <dbReference type="Google" id="ProtNLM"/>
    </source>
</evidence>
<comment type="caution">
    <text evidence="1">The sequence shown here is derived from an EMBL/GenBank/DDBJ whole genome shotgun (WGS) entry which is preliminary data.</text>
</comment>
<gene>
    <name evidence="1" type="ORF">FYJ33_04595</name>
</gene>
<dbReference type="Proteomes" id="UP000460287">
    <property type="component" value="Unassembled WGS sequence"/>
</dbReference>
<protein>
    <recommendedName>
        <fullName evidence="3">DUF4177 domain-containing protein</fullName>
    </recommendedName>
</protein>